<dbReference type="OrthoDB" id="8595007at2"/>
<protein>
    <submittedName>
        <fullName evidence="2">Uncharacterized protein DUF3857</fullName>
    </submittedName>
</protein>
<comment type="caution">
    <text evidence="2">The sequence shown here is derived from an EMBL/GenBank/DDBJ whole genome shotgun (WGS) entry which is preliminary data.</text>
</comment>
<dbReference type="Gene3D" id="3.10.620.30">
    <property type="match status" value="1"/>
</dbReference>
<dbReference type="Gene3D" id="2.60.40.3140">
    <property type="match status" value="1"/>
</dbReference>
<organism evidence="2 3">
    <name type="scientific">Lacibacter cauensis</name>
    <dbReference type="NCBI Taxonomy" id="510947"/>
    <lineage>
        <taxon>Bacteria</taxon>
        <taxon>Pseudomonadati</taxon>
        <taxon>Bacteroidota</taxon>
        <taxon>Chitinophagia</taxon>
        <taxon>Chitinophagales</taxon>
        <taxon>Chitinophagaceae</taxon>
        <taxon>Lacibacter</taxon>
    </lineage>
</organism>
<dbReference type="InterPro" id="IPR038765">
    <property type="entry name" value="Papain-like_cys_pep_sf"/>
</dbReference>
<evidence type="ECO:0000259" key="1">
    <source>
        <dbReference type="Pfam" id="PF12969"/>
    </source>
</evidence>
<reference evidence="2 3" key="1">
    <citation type="journal article" date="2015" name="Stand. Genomic Sci.">
        <title>Genomic Encyclopedia of Bacterial and Archaeal Type Strains, Phase III: the genomes of soil and plant-associated and newly described type strains.</title>
        <authorList>
            <person name="Whitman W.B."/>
            <person name="Woyke T."/>
            <person name="Klenk H.P."/>
            <person name="Zhou Y."/>
            <person name="Lilburn T.G."/>
            <person name="Beck B.J."/>
            <person name="De Vos P."/>
            <person name="Vandamme P."/>
            <person name="Eisen J.A."/>
            <person name="Garrity G."/>
            <person name="Hugenholtz P."/>
            <person name="Kyrpides N.C."/>
        </authorList>
    </citation>
    <scope>NUCLEOTIDE SEQUENCE [LARGE SCALE GENOMIC DNA]</scope>
    <source>
        <strain evidence="2 3">CGMCC 1.7271</strain>
    </source>
</reference>
<feature type="domain" description="DUF3857" evidence="1">
    <location>
        <begin position="56"/>
        <end position="209"/>
    </location>
</feature>
<dbReference type="EMBL" id="VLLE01000005">
    <property type="protein sequence ID" value="TWI80440.1"/>
    <property type="molecule type" value="Genomic_DNA"/>
</dbReference>
<dbReference type="AlphaFoldDB" id="A0A562SI73"/>
<evidence type="ECO:0000313" key="2">
    <source>
        <dbReference type="EMBL" id="TWI80440.1"/>
    </source>
</evidence>
<dbReference type="InterPro" id="IPR024618">
    <property type="entry name" value="DUF3857"/>
</dbReference>
<dbReference type="Gene3D" id="2.60.120.1130">
    <property type="match status" value="1"/>
</dbReference>
<dbReference type="SUPFAM" id="SSF54001">
    <property type="entry name" value="Cysteine proteinases"/>
    <property type="match status" value="1"/>
</dbReference>
<proteinExistence type="predicted"/>
<name>A0A562SI73_9BACT</name>
<evidence type="ECO:0000313" key="3">
    <source>
        <dbReference type="Proteomes" id="UP000316167"/>
    </source>
</evidence>
<dbReference type="Pfam" id="PF12969">
    <property type="entry name" value="DUF3857"/>
    <property type="match status" value="1"/>
</dbReference>
<gene>
    <name evidence="2" type="ORF">IQ13_3117</name>
</gene>
<keyword evidence="3" id="KW-1185">Reference proteome</keyword>
<sequence length="633" mass="72120">MKKLIAFLLIVVGCTTLKAQGLLNYSSLTLPDSLKKDADAVYHLEEQVIEIESPSRMKIKSHIIVTVLTKAALRHSVQRISVDKLRKLEEIKIKVYNELGLEIDKFNKKDFKLEGAFDGVTLASDDKIYELDFPVPGTPCTIEVEYELNCNGFIDIPSWFFGSSTESFKKSRYVVKSAIPVKYKAYNFTKEPVITTEDDKKVYTWELLNKPVPAKEPNSYGAKTYLPWVDVSPLQFSYDGYAGSLESWKEFGKWSYPFYEEKNGFTPERAAFFQSLVKDAKNEKEKIEILYSHMQKEMRYVSIQFGIGGFKPFPISFAEQKKYGDCKGLTHYMKQMLSTVGIKSLPALINSGSNQYPVDAAFASNMFDHVILCVPLKTDTMWLECTSKQNQPGVLGPFTENRNALLITEAGGVLAKTPASNSYDNQWRSETTAELFDDGSAILSSRVYVTGEFWDYVHAYLNGRTKEQMKKSLTDAFGYKVPNDLLVNILGDSANGHLIEIKLAYNQLYDFKSGSKHFFPLRQYKLNDETIKPAEKRNFDYLFAYPYIKTDKITYKLPADFVSEPLSQPKEIKNNIVSYNNKLLLNESKTELTVITELQLQKHIVPANLYNDIANSFEAIRKDEGQKIIFKKG</sequence>
<dbReference type="RefSeq" id="WP_158637413.1">
    <property type="nucleotide sequence ID" value="NZ_VLLE01000005.1"/>
</dbReference>
<dbReference type="Proteomes" id="UP000316167">
    <property type="component" value="Unassembled WGS sequence"/>
</dbReference>
<accession>A0A562SI73</accession>